<dbReference type="Pfam" id="PF22942">
    <property type="entry name" value="DUF7025"/>
    <property type="match status" value="1"/>
</dbReference>
<dbReference type="AlphaFoldDB" id="A0A317WV33"/>
<dbReference type="Pfam" id="PF00004">
    <property type="entry name" value="AAA"/>
    <property type="match status" value="1"/>
</dbReference>
<dbReference type="Proteomes" id="UP000247233">
    <property type="component" value="Unassembled WGS sequence"/>
</dbReference>
<dbReference type="GO" id="GO:0016887">
    <property type="term" value="F:ATP hydrolysis activity"/>
    <property type="evidence" value="ECO:0007669"/>
    <property type="project" value="InterPro"/>
</dbReference>
<dbReference type="PANTHER" id="PTHR46411:SF3">
    <property type="entry name" value="AAA+ ATPASE DOMAIN-CONTAINING PROTEIN"/>
    <property type="match status" value="1"/>
</dbReference>
<dbReference type="Gene3D" id="3.40.50.300">
    <property type="entry name" value="P-loop containing nucleotide triphosphate hydrolases"/>
    <property type="match status" value="1"/>
</dbReference>
<dbReference type="CDD" id="cd19481">
    <property type="entry name" value="RecA-like_protease"/>
    <property type="match status" value="1"/>
</dbReference>
<dbReference type="GO" id="GO:0005524">
    <property type="term" value="F:ATP binding"/>
    <property type="evidence" value="ECO:0007669"/>
    <property type="project" value="InterPro"/>
</dbReference>
<comment type="caution">
    <text evidence="2">The sequence shown here is derived from an EMBL/GenBank/DDBJ whole genome shotgun (WGS) entry which is preliminary data.</text>
</comment>
<protein>
    <submittedName>
        <fullName evidence="2">P-loop containing nucleoside triphosphate hydrolase protein</fullName>
    </submittedName>
</protein>
<dbReference type="InterPro" id="IPR027417">
    <property type="entry name" value="P-loop_NTPase"/>
</dbReference>
<dbReference type="OrthoDB" id="10042665at2759"/>
<keyword evidence="3" id="KW-1185">Reference proteome</keyword>
<proteinExistence type="predicted"/>
<dbReference type="STRING" id="1448321.A0A317WV33"/>
<dbReference type="RefSeq" id="XP_025402776.1">
    <property type="nucleotide sequence ID" value="XM_025545695.1"/>
</dbReference>
<dbReference type="GeneID" id="37067932"/>
<dbReference type="PANTHER" id="PTHR46411">
    <property type="entry name" value="FAMILY ATPASE, PUTATIVE-RELATED"/>
    <property type="match status" value="1"/>
</dbReference>
<name>A0A317WV33_9EURO</name>
<dbReference type="SUPFAM" id="SSF52540">
    <property type="entry name" value="P-loop containing nucleoside triphosphate hydrolases"/>
    <property type="match status" value="1"/>
</dbReference>
<accession>A0A317WV33</accession>
<dbReference type="InterPro" id="IPR054289">
    <property type="entry name" value="DUF7025"/>
</dbReference>
<dbReference type="InterPro" id="IPR003959">
    <property type="entry name" value="ATPase_AAA_core"/>
</dbReference>
<gene>
    <name evidence="2" type="ORF">BO70DRAFT_384926</name>
</gene>
<evidence type="ECO:0000259" key="1">
    <source>
        <dbReference type="SMART" id="SM00382"/>
    </source>
</evidence>
<feature type="domain" description="AAA+ ATPase" evidence="1">
    <location>
        <begin position="469"/>
        <end position="596"/>
    </location>
</feature>
<dbReference type="EMBL" id="MSFL01000003">
    <property type="protein sequence ID" value="PWY89945.1"/>
    <property type="molecule type" value="Genomic_DNA"/>
</dbReference>
<organism evidence="2 3">
    <name type="scientific">Aspergillus heteromorphus CBS 117.55</name>
    <dbReference type="NCBI Taxonomy" id="1448321"/>
    <lineage>
        <taxon>Eukaryota</taxon>
        <taxon>Fungi</taxon>
        <taxon>Dikarya</taxon>
        <taxon>Ascomycota</taxon>
        <taxon>Pezizomycotina</taxon>
        <taxon>Eurotiomycetes</taxon>
        <taxon>Eurotiomycetidae</taxon>
        <taxon>Eurotiales</taxon>
        <taxon>Aspergillaceae</taxon>
        <taxon>Aspergillus</taxon>
        <taxon>Aspergillus subgen. Circumdati</taxon>
    </lineage>
</organism>
<evidence type="ECO:0000313" key="3">
    <source>
        <dbReference type="Proteomes" id="UP000247233"/>
    </source>
</evidence>
<evidence type="ECO:0000313" key="2">
    <source>
        <dbReference type="EMBL" id="PWY89945.1"/>
    </source>
</evidence>
<dbReference type="InterPro" id="IPR003593">
    <property type="entry name" value="AAA+_ATPase"/>
</dbReference>
<reference evidence="2 3" key="1">
    <citation type="submission" date="2016-12" db="EMBL/GenBank/DDBJ databases">
        <title>The genomes of Aspergillus section Nigri reveals drivers in fungal speciation.</title>
        <authorList>
            <consortium name="DOE Joint Genome Institute"/>
            <person name="Vesth T.C."/>
            <person name="Nybo J."/>
            <person name="Theobald S."/>
            <person name="Brandl J."/>
            <person name="Frisvad J.C."/>
            <person name="Nielsen K.F."/>
            <person name="Lyhne E.K."/>
            <person name="Kogle M.E."/>
            <person name="Kuo A."/>
            <person name="Riley R."/>
            <person name="Clum A."/>
            <person name="Nolan M."/>
            <person name="Lipzen A."/>
            <person name="Salamov A."/>
            <person name="Henrissat B."/>
            <person name="Wiebenga A."/>
            <person name="De Vries R.P."/>
            <person name="Grigoriev I.V."/>
            <person name="Mortensen U.H."/>
            <person name="Andersen M.R."/>
            <person name="Baker S.E."/>
        </authorList>
    </citation>
    <scope>NUCLEOTIDE SEQUENCE [LARGE SCALE GENOMIC DNA]</scope>
    <source>
        <strain evidence="2 3">CBS 117.55</strain>
    </source>
</reference>
<dbReference type="SMART" id="SM00382">
    <property type="entry name" value="AAA"/>
    <property type="match status" value="1"/>
</dbReference>
<sequence>MSDKASSLAYHRSVESFDSSLSEMSVNSDYNADFNLGMRAEIQQLYRPDDRSAWSESVPDKIVTGVEAGSYAQECAFIVRREPHPITYQVAIVSITIQSPLIKKVLDRTFRGLEGINTQLKQLTFKAPFHSFYYRWHRFERLCEEEQNKEAKTHLDLLYQILRGEIVPQIEAMTDLVKNKVITFDYLWTIFAPGMEVYTRLDGHDRLMELTDSRYGANMSGEFFTLECRYIDCDGSNFGYVSSSVDIAKFEGVKRILDLDAFPSHLHPDSEGLVDRLHVRGEKFEQLNGFHHMAYSGFYTARSSRQIRKRHVENSRIIIDPHTFNLYGASGPSLELINSESDLHMRSAEDDLLAGALNVIYRAASKAFGVYRNTLGKYEKRWKDGETGGCQTLSPKQRLLCTPIVRGYCLTFKTWAEFYVENICPINWNKNAFPGLVLPHGYKEIIRAFVEEELSRDDGFDDIVYGKGLGFIMLLSGDPGVGKTLTAESVAEEMCQPLYLMSASELGETVTEVEESLEQVLELTTKWNAILLLDECDMFLEARSTADMRRNRLVSVFLRQLEYYRGVMFLTSNRINDFDAAFESRIHLTIHYPPLDLPSRLHIWNTFVQMGDVESRLTEKDLETLAKIEVNGRQIKNIVKTARLLSKQAGVPLAMEHVEMVLKVKRRLLV</sequence>
<dbReference type="VEuPathDB" id="FungiDB:BO70DRAFT_384926"/>
<keyword evidence="2" id="KW-0378">Hydrolase</keyword>